<keyword evidence="3" id="KW-0274">FAD</keyword>
<dbReference type="SUPFAM" id="SSF52833">
    <property type="entry name" value="Thioredoxin-like"/>
    <property type="match status" value="1"/>
</dbReference>
<protein>
    <recommendedName>
        <fullName evidence="9">FAD-binding domain-containing protein</fullName>
    </recommendedName>
</protein>
<feature type="domain" description="Phenol hydroxylase-like C-terminal dimerisation" evidence="6">
    <location>
        <begin position="420"/>
        <end position="602"/>
    </location>
</feature>
<dbReference type="RefSeq" id="XP_019039351.1">
    <property type="nucleotide sequence ID" value="XM_019181754.1"/>
</dbReference>
<name>A0A1E3P4L0_WICAA</name>
<gene>
    <name evidence="7" type="ORF">WICANDRAFT_30697</name>
</gene>
<dbReference type="EMBL" id="KV454210">
    <property type="protein sequence ID" value="ODQ60144.1"/>
    <property type="molecule type" value="Genomic_DNA"/>
</dbReference>
<dbReference type="Gene3D" id="3.40.30.20">
    <property type="match status" value="1"/>
</dbReference>
<dbReference type="Proteomes" id="UP000094112">
    <property type="component" value="Unassembled WGS sequence"/>
</dbReference>
<dbReference type="Gene3D" id="3.30.9.10">
    <property type="entry name" value="D-Amino Acid Oxidase, subunit A, domain 2"/>
    <property type="match status" value="1"/>
</dbReference>
<organism evidence="7 8">
    <name type="scientific">Wickerhamomyces anomalus (strain ATCC 58044 / CBS 1984 / NCYC 433 / NRRL Y-366-8)</name>
    <name type="common">Yeast</name>
    <name type="synonym">Hansenula anomala</name>
    <dbReference type="NCBI Taxonomy" id="683960"/>
    <lineage>
        <taxon>Eukaryota</taxon>
        <taxon>Fungi</taxon>
        <taxon>Dikarya</taxon>
        <taxon>Ascomycota</taxon>
        <taxon>Saccharomycotina</taxon>
        <taxon>Saccharomycetes</taxon>
        <taxon>Phaffomycetales</taxon>
        <taxon>Wickerhamomycetaceae</taxon>
        <taxon>Wickerhamomyces</taxon>
    </lineage>
</organism>
<dbReference type="InterPro" id="IPR012941">
    <property type="entry name" value="Phe_hydrox_C_dim_dom"/>
</dbReference>
<dbReference type="InterPro" id="IPR050641">
    <property type="entry name" value="RIFMO-like"/>
</dbReference>
<keyword evidence="2" id="KW-0285">Flavoprotein</keyword>
<dbReference type="SUPFAM" id="SSF54373">
    <property type="entry name" value="FAD-linked reductases, C-terminal domain"/>
    <property type="match status" value="1"/>
</dbReference>
<dbReference type="PANTHER" id="PTHR43004">
    <property type="entry name" value="TRK SYSTEM POTASSIUM UPTAKE PROTEIN"/>
    <property type="match status" value="1"/>
</dbReference>
<evidence type="ECO:0000313" key="7">
    <source>
        <dbReference type="EMBL" id="ODQ60144.1"/>
    </source>
</evidence>
<evidence type="ECO:0000259" key="5">
    <source>
        <dbReference type="Pfam" id="PF01494"/>
    </source>
</evidence>
<dbReference type="GeneID" id="30199000"/>
<comment type="similarity">
    <text evidence="1">Belongs to the PheA/TfdB FAD monooxygenase family.</text>
</comment>
<dbReference type="Pfam" id="PF01494">
    <property type="entry name" value="FAD_binding_3"/>
    <property type="match status" value="1"/>
</dbReference>
<dbReference type="Gene3D" id="3.50.50.60">
    <property type="entry name" value="FAD/NAD(P)-binding domain"/>
    <property type="match status" value="1"/>
</dbReference>
<feature type="domain" description="FAD-binding" evidence="5">
    <location>
        <begin position="18"/>
        <end position="372"/>
    </location>
</feature>
<dbReference type="STRING" id="683960.A0A1E3P4L0"/>
<evidence type="ECO:0000256" key="1">
    <source>
        <dbReference type="ARBA" id="ARBA00007801"/>
    </source>
</evidence>
<accession>A0A1E3P4L0</accession>
<dbReference type="PRINTS" id="PR00420">
    <property type="entry name" value="RNGMNOXGNASE"/>
</dbReference>
<dbReference type="Pfam" id="PF07976">
    <property type="entry name" value="Phe_hydrox_dim"/>
    <property type="match status" value="1"/>
</dbReference>
<keyword evidence="8" id="KW-1185">Reference proteome</keyword>
<sequence>MPSVNADSQAKPSTKDNVDVLVVGAGPAGLMQAVVLARCGVNVHVYDERTESTANGRADGLQPKTSETLTQLGLFRTIEAQAVKVYDITYWKPGPNSTLVRTGRASHYPSDIVDVRNPYILLVNQGVIEKTLIDDLATRDVDVKRSQKFITYTIDQGNEYPVQSEFKDITTGEHYVVGSKYIVGGDGARSAVRNAMPNSEFNADVTTLRWAVIDGVLKSDFPDFWNKTIIKSKSNGSILGIPRERGMTRLYIELPPEFQYEDLESVQPIIKDMAKRIVSPFTLEWESVEWFTIYRVRQGVATSFVDRGRAFIAGDASHTHSANAAQGMNVSMHDSWNLAWKLALAVKGFGSPDSLFTYQSERQKVGQDLIDFDKIHTSAYKVGDSVALSKNFEQNVKFIAGVGASYSYNVFNKGTRNEILEPGVLPPPVNVLRYVDSNPVQLETVTPVFGQFHICFGAKNFAKSQEFLQNFSAIVEQNQTKFSKIYHQTNVNESKTKLDSLNHKRYTPVSSLFTISFVTAPEKHNNEFELEELPNFFQPYRWSVYLDLQNSRSAFQTWFKNKNESEVGIIILRPDGYVGCSNSFKVTDSPQGVVDWLSDYFEVLDC</sequence>
<evidence type="ECO:0000256" key="3">
    <source>
        <dbReference type="ARBA" id="ARBA00022827"/>
    </source>
</evidence>
<dbReference type="InterPro" id="IPR036249">
    <property type="entry name" value="Thioredoxin-like_sf"/>
</dbReference>
<reference evidence="7 8" key="1">
    <citation type="journal article" date="2016" name="Proc. Natl. Acad. Sci. U.S.A.">
        <title>Comparative genomics of biotechnologically important yeasts.</title>
        <authorList>
            <person name="Riley R."/>
            <person name="Haridas S."/>
            <person name="Wolfe K.H."/>
            <person name="Lopes M.R."/>
            <person name="Hittinger C.T."/>
            <person name="Goeker M."/>
            <person name="Salamov A.A."/>
            <person name="Wisecaver J.H."/>
            <person name="Long T.M."/>
            <person name="Calvey C.H."/>
            <person name="Aerts A.L."/>
            <person name="Barry K.W."/>
            <person name="Choi C."/>
            <person name="Clum A."/>
            <person name="Coughlan A.Y."/>
            <person name="Deshpande S."/>
            <person name="Douglass A.P."/>
            <person name="Hanson S.J."/>
            <person name="Klenk H.-P."/>
            <person name="LaButti K.M."/>
            <person name="Lapidus A."/>
            <person name="Lindquist E.A."/>
            <person name="Lipzen A.M."/>
            <person name="Meier-Kolthoff J.P."/>
            <person name="Ohm R.A."/>
            <person name="Otillar R.P."/>
            <person name="Pangilinan J.L."/>
            <person name="Peng Y."/>
            <person name="Rokas A."/>
            <person name="Rosa C.A."/>
            <person name="Scheuner C."/>
            <person name="Sibirny A.A."/>
            <person name="Slot J.C."/>
            <person name="Stielow J.B."/>
            <person name="Sun H."/>
            <person name="Kurtzman C.P."/>
            <person name="Blackwell M."/>
            <person name="Grigoriev I.V."/>
            <person name="Jeffries T.W."/>
        </authorList>
    </citation>
    <scope>NUCLEOTIDE SEQUENCE [LARGE SCALE GENOMIC DNA]</scope>
    <source>
        <strain evidence="8">ATCC 58044 / CBS 1984 / NCYC 433 / NRRL Y-366-8</strain>
    </source>
</reference>
<dbReference type="GO" id="GO:0071949">
    <property type="term" value="F:FAD binding"/>
    <property type="evidence" value="ECO:0007669"/>
    <property type="project" value="InterPro"/>
</dbReference>
<dbReference type="OrthoDB" id="1716816at2759"/>
<evidence type="ECO:0000256" key="2">
    <source>
        <dbReference type="ARBA" id="ARBA00022630"/>
    </source>
</evidence>
<dbReference type="PANTHER" id="PTHR43004:SF4">
    <property type="entry name" value="FAD-BINDING DOMAIN-CONTAINING PROTEIN"/>
    <property type="match status" value="1"/>
</dbReference>
<dbReference type="GO" id="GO:0016709">
    <property type="term" value="F:oxidoreductase activity, acting on paired donors, with incorporation or reduction of molecular oxygen, NAD(P)H as one donor, and incorporation of one atom of oxygen"/>
    <property type="evidence" value="ECO:0007669"/>
    <property type="project" value="UniProtKB-ARBA"/>
</dbReference>
<evidence type="ECO:0000256" key="4">
    <source>
        <dbReference type="ARBA" id="ARBA00023002"/>
    </source>
</evidence>
<dbReference type="AlphaFoldDB" id="A0A1E3P4L0"/>
<dbReference type="SUPFAM" id="SSF51905">
    <property type="entry name" value="FAD/NAD(P)-binding domain"/>
    <property type="match status" value="1"/>
</dbReference>
<evidence type="ECO:0008006" key="9">
    <source>
        <dbReference type="Google" id="ProtNLM"/>
    </source>
</evidence>
<dbReference type="InterPro" id="IPR038220">
    <property type="entry name" value="PHOX_C_sf"/>
</dbReference>
<dbReference type="InterPro" id="IPR036188">
    <property type="entry name" value="FAD/NAD-bd_sf"/>
</dbReference>
<keyword evidence="4" id="KW-0560">Oxidoreductase</keyword>
<dbReference type="InterPro" id="IPR002938">
    <property type="entry name" value="FAD-bd"/>
</dbReference>
<evidence type="ECO:0000259" key="6">
    <source>
        <dbReference type="Pfam" id="PF07976"/>
    </source>
</evidence>
<evidence type="ECO:0000313" key="8">
    <source>
        <dbReference type="Proteomes" id="UP000094112"/>
    </source>
</evidence>
<proteinExistence type="inferred from homology"/>